<dbReference type="InterPro" id="IPR021974">
    <property type="entry name" value="DUF3581"/>
</dbReference>
<name>A0ABU9GTW8_9GAMM</name>
<sequence length="234" mass="26487">MLLDPYYSKQDKSVIISAEQASQFAKKECQDFNPIHDPNSKRFCVPGDLLFALAINEYGISESMRFTFTNMVGDNMPLNFPVTDAEHIVVTNDQGKSVLEINRKGQTSHDLELIESLIKKYVVFSGQNFPTLLMPLMEKHQVMFNPARPLVMYNSMNFEFNTLSLTNPLHVELAESKLEVEAKRANEFLHFDIFDGDNNIGHGVKTVVVGGLKPYDHDAITAFADNYLAMRNAF</sequence>
<reference evidence="1 2" key="1">
    <citation type="submission" date="2024-02" db="EMBL/GenBank/DDBJ databases">
        <title>Bacteria isolated from the canopy kelp, Nereocystis luetkeana.</title>
        <authorList>
            <person name="Pfister C.A."/>
            <person name="Younker I.T."/>
            <person name="Light S.H."/>
        </authorList>
    </citation>
    <scope>NUCLEOTIDE SEQUENCE [LARGE SCALE GENOMIC DNA]</scope>
    <source>
        <strain evidence="1 2">TI.1.05</strain>
    </source>
</reference>
<dbReference type="Pfam" id="PF12119">
    <property type="entry name" value="DUF3581"/>
    <property type="match status" value="1"/>
</dbReference>
<organism evidence="1 2">
    <name type="scientific">Psychromonas aquatilis</name>
    <dbReference type="NCBI Taxonomy" id="2005072"/>
    <lineage>
        <taxon>Bacteria</taxon>
        <taxon>Pseudomonadati</taxon>
        <taxon>Pseudomonadota</taxon>
        <taxon>Gammaproteobacteria</taxon>
        <taxon>Alteromonadales</taxon>
        <taxon>Psychromonadaceae</taxon>
        <taxon>Psychromonas</taxon>
    </lineage>
</organism>
<accession>A0ABU9GTW8</accession>
<dbReference type="Proteomes" id="UP001369082">
    <property type="component" value="Unassembled WGS sequence"/>
</dbReference>
<dbReference type="EMBL" id="JBAKAZ010000088">
    <property type="protein sequence ID" value="MEL0630778.1"/>
    <property type="molecule type" value="Genomic_DNA"/>
</dbReference>
<gene>
    <name evidence="1" type="ORF">V6256_14305</name>
</gene>
<comment type="caution">
    <text evidence="1">The sequence shown here is derived from an EMBL/GenBank/DDBJ whole genome shotgun (WGS) entry which is preliminary data.</text>
</comment>
<evidence type="ECO:0000313" key="2">
    <source>
        <dbReference type="Proteomes" id="UP001369082"/>
    </source>
</evidence>
<keyword evidence="2" id="KW-1185">Reference proteome</keyword>
<protein>
    <submittedName>
        <fullName evidence="1">DUF3581 domain-containing protein</fullName>
    </submittedName>
</protein>
<evidence type="ECO:0000313" key="1">
    <source>
        <dbReference type="EMBL" id="MEL0630778.1"/>
    </source>
</evidence>
<proteinExistence type="predicted"/>
<dbReference type="RefSeq" id="WP_341598919.1">
    <property type="nucleotide sequence ID" value="NZ_JBAKAZ010000088.1"/>
</dbReference>